<comment type="caution">
    <text evidence="2">The sequence shown here is derived from an EMBL/GenBank/DDBJ whole genome shotgun (WGS) entry which is preliminary data.</text>
</comment>
<accession>A0ABU4FCC2</accession>
<keyword evidence="1" id="KW-0732">Signal</keyword>
<dbReference type="Proteomes" id="UP001187346">
    <property type="component" value="Unassembled WGS sequence"/>
</dbReference>
<protein>
    <submittedName>
        <fullName evidence="2">Uncharacterized protein</fullName>
    </submittedName>
</protein>
<reference evidence="2 3" key="1">
    <citation type="submission" date="2023-10" db="EMBL/GenBank/DDBJ databases">
        <title>Characterization of rhizosphere-enriched actinobacteria from wheat plants lab-grown on chernevaya soil.</title>
        <authorList>
            <person name="Tikhonova E.N."/>
            <person name="Konopkin A."/>
            <person name="Kravchenko I.K."/>
        </authorList>
    </citation>
    <scope>NUCLEOTIDE SEQUENCE [LARGE SCALE GENOMIC DNA]</scope>
    <source>
        <strain evidence="2 3">RR29</strain>
    </source>
</reference>
<dbReference type="PROSITE" id="PS51318">
    <property type="entry name" value="TAT"/>
    <property type="match status" value="1"/>
</dbReference>
<dbReference type="InterPro" id="IPR012332">
    <property type="entry name" value="Autotransporter_pectin_lyase_C"/>
</dbReference>
<organism evidence="2 3">
    <name type="scientific">Streptomyces prunicolor</name>
    <dbReference type="NCBI Taxonomy" id="67348"/>
    <lineage>
        <taxon>Bacteria</taxon>
        <taxon>Bacillati</taxon>
        <taxon>Actinomycetota</taxon>
        <taxon>Actinomycetes</taxon>
        <taxon>Kitasatosporales</taxon>
        <taxon>Streptomycetaceae</taxon>
        <taxon>Streptomyces</taxon>
    </lineage>
</organism>
<dbReference type="EMBL" id="JAWMAJ010000062">
    <property type="protein sequence ID" value="MDV7218239.1"/>
    <property type="molecule type" value="Genomic_DNA"/>
</dbReference>
<dbReference type="RefSeq" id="WP_317772415.1">
    <property type="nucleotide sequence ID" value="NZ_JAWMAJ010000062.1"/>
</dbReference>
<evidence type="ECO:0000313" key="2">
    <source>
        <dbReference type="EMBL" id="MDV7218239.1"/>
    </source>
</evidence>
<dbReference type="Gene3D" id="2.160.20.20">
    <property type="match status" value="1"/>
</dbReference>
<proteinExistence type="predicted"/>
<sequence length="639" mass="65379">MTLITRRSVLIAGTATAGAVLVPAVSATAAPTATKATKASGTRISVASGETYTVSATTRVSELSIADGGTIAAPDGSSLSLTVDGVETGQLLTATGGTATLIQAGTYRGDVVLTVSAANEVTYETLTFPFRQAVYVDGDGVVKDKSVLAAVLGGKLTDAYAKNVSITSTGECFDGVYVQDATYTLDRPAISLTGNGRCDFAGYGAAVVGDGSSTTLVVDGARIDNKGVVRTAVIANDGANVIVKDSVLRARNGVLPADYQATVETPYMESVPWMLGLDGNVRATNLIGKNSKATYLNSTVFSETWGALSVEGGSGLKLTAINSHFGNTGEYGYGTYAIGDATVRVLGSRLDVGSYATIIAGPAAVVHYGDSTRAAVSALNTELELGLSKAELASIPARNTVVTSGHFGYMFFGAGQLTLDGGTVINSDRATFLNKGQQTTISVDGSQGARLNPRDGIILQMIELDDPGPVPVNGKMMNIGVYTEPTGDPAKDASFDPTAVHATDGAATFNSIALKGDFYNGMRTGKNMVLTFAGASVEGVISATKAKHRVSSIDASTFYELGIVTNTAQAAVNNGAIVQLNSGSTWTVTGTSYLTRLALAADATVKASRGKKVTLTVDGTATAITPGQTYTGALTLTVA</sequence>
<keyword evidence="3" id="KW-1185">Reference proteome</keyword>
<dbReference type="InterPro" id="IPR006311">
    <property type="entry name" value="TAT_signal"/>
</dbReference>
<feature type="signal peptide" evidence="1">
    <location>
        <begin position="1"/>
        <end position="29"/>
    </location>
</feature>
<feature type="chain" id="PRO_5045175314" evidence="1">
    <location>
        <begin position="30"/>
        <end position="639"/>
    </location>
</feature>
<gene>
    <name evidence="2" type="ORF">R5A26_20030</name>
</gene>
<evidence type="ECO:0000256" key="1">
    <source>
        <dbReference type="SAM" id="SignalP"/>
    </source>
</evidence>
<name>A0ABU4FCC2_9ACTN</name>
<evidence type="ECO:0000313" key="3">
    <source>
        <dbReference type="Proteomes" id="UP001187346"/>
    </source>
</evidence>